<dbReference type="PRINTS" id="PR00373">
    <property type="entry name" value="GLYCHORMONER"/>
</dbReference>
<evidence type="ECO:0000256" key="2">
    <source>
        <dbReference type="ARBA" id="ARBA00022475"/>
    </source>
</evidence>
<evidence type="ECO:0000256" key="8">
    <source>
        <dbReference type="ARBA" id="ARBA00023224"/>
    </source>
</evidence>
<evidence type="ECO:0000313" key="11">
    <source>
        <dbReference type="EMBL" id="KAF2902408.1"/>
    </source>
</evidence>
<proteinExistence type="predicted"/>
<dbReference type="Gene3D" id="1.20.1070.10">
    <property type="entry name" value="Rhodopsin 7-helix transmembrane proteins"/>
    <property type="match status" value="1"/>
</dbReference>
<dbReference type="PROSITE" id="PS50262">
    <property type="entry name" value="G_PROTEIN_RECEP_F1_2"/>
    <property type="match status" value="1"/>
</dbReference>
<feature type="non-terminal residue" evidence="11">
    <location>
        <position position="1"/>
    </location>
</feature>
<dbReference type="PANTHER" id="PTHR24372:SF74">
    <property type="entry name" value="LP13728P"/>
    <property type="match status" value="1"/>
</dbReference>
<evidence type="ECO:0000256" key="5">
    <source>
        <dbReference type="ARBA" id="ARBA00023040"/>
    </source>
</evidence>
<evidence type="ECO:0000313" key="12">
    <source>
        <dbReference type="Proteomes" id="UP000801492"/>
    </source>
</evidence>
<evidence type="ECO:0000256" key="7">
    <source>
        <dbReference type="ARBA" id="ARBA00023170"/>
    </source>
</evidence>
<evidence type="ECO:0000256" key="1">
    <source>
        <dbReference type="ARBA" id="ARBA00004651"/>
    </source>
</evidence>
<feature type="transmembrane region" description="Helical" evidence="9">
    <location>
        <begin position="262"/>
        <end position="282"/>
    </location>
</feature>
<keyword evidence="8" id="KW-0807">Transducer</keyword>
<evidence type="ECO:0000259" key="10">
    <source>
        <dbReference type="PROSITE" id="PS50262"/>
    </source>
</evidence>
<dbReference type="Proteomes" id="UP000801492">
    <property type="component" value="Unassembled WGS sequence"/>
</dbReference>
<dbReference type="InterPro" id="IPR017452">
    <property type="entry name" value="GPCR_Rhodpsn_7TM"/>
</dbReference>
<dbReference type="SUPFAM" id="SSF81321">
    <property type="entry name" value="Family A G protein-coupled receptor-like"/>
    <property type="match status" value="1"/>
</dbReference>
<sequence>DLSGTAIESLPVVGLSEIDVLKIENTPSMKTIPSIYELQNLKEAHLTHPFHCCAFKYPEQHDPKGYAEYQDKIKKACEDVLPTLDTGQFAKAMRRRRSTNRLADDNLYWADPFDTGYVDVGYESHAHLPSEPIEWTPNLEHLKGHPSRSDHSHLDPLRGKTIEHQEAVDTQIEEDMGTFHQTSAEMENKPVNAFCGNITINTRLIKCFPEPNALNPCEDIMGSYWLRISVWFVVVLAVMGNLAVIVVVLFSGGEINVQRFLICNLAFADFCMGLYLLFIASMDLHSVGTYFNSAFDWQY</sequence>
<protein>
    <recommendedName>
        <fullName evidence="10">G-protein coupled receptors family 1 profile domain-containing protein</fullName>
    </recommendedName>
</protein>
<dbReference type="PANTHER" id="PTHR24372">
    <property type="entry name" value="GLYCOPROTEIN HORMONE RECEPTOR"/>
    <property type="match status" value="1"/>
</dbReference>
<keyword evidence="2" id="KW-1003">Cell membrane</keyword>
<feature type="domain" description="G-protein coupled receptors family 1 profile" evidence="10">
    <location>
        <begin position="240"/>
        <end position="299"/>
    </location>
</feature>
<keyword evidence="7" id="KW-0675">Receptor</keyword>
<dbReference type="GO" id="GO:0009755">
    <property type="term" value="P:hormone-mediated signaling pathway"/>
    <property type="evidence" value="ECO:0007669"/>
    <property type="project" value="TreeGrafter"/>
</dbReference>
<gene>
    <name evidence="11" type="ORF">ILUMI_03776</name>
</gene>
<dbReference type="GO" id="GO:0016500">
    <property type="term" value="F:protein-hormone receptor activity"/>
    <property type="evidence" value="ECO:0007669"/>
    <property type="project" value="InterPro"/>
</dbReference>
<reference evidence="11" key="1">
    <citation type="submission" date="2019-08" db="EMBL/GenBank/DDBJ databases">
        <title>The genome of the North American firefly Photinus pyralis.</title>
        <authorList>
            <consortium name="Photinus pyralis genome working group"/>
            <person name="Fallon T.R."/>
            <person name="Sander Lower S.E."/>
            <person name="Weng J.-K."/>
        </authorList>
    </citation>
    <scope>NUCLEOTIDE SEQUENCE</scope>
    <source>
        <strain evidence="11">TRF0915ILg1</strain>
        <tissue evidence="11">Whole body</tissue>
    </source>
</reference>
<keyword evidence="6 9" id="KW-0472">Membrane</keyword>
<dbReference type="OrthoDB" id="5981530at2759"/>
<comment type="caution">
    <text evidence="11">The sequence shown here is derived from an EMBL/GenBank/DDBJ whole genome shotgun (WGS) entry which is preliminary data.</text>
</comment>
<comment type="subcellular location">
    <subcellularLocation>
        <location evidence="1">Cell membrane</location>
        <topology evidence="1">Multi-pass membrane protein</topology>
    </subcellularLocation>
</comment>
<keyword evidence="5" id="KW-0297">G-protein coupled receptor</keyword>
<evidence type="ECO:0000256" key="3">
    <source>
        <dbReference type="ARBA" id="ARBA00022692"/>
    </source>
</evidence>
<dbReference type="InterPro" id="IPR002131">
    <property type="entry name" value="Gphrmn_rcpt_fam"/>
</dbReference>
<accession>A0A8K0DAC1</accession>
<keyword evidence="4 9" id="KW-1133">Transmembrane helix</keyword>
<evidence type="ECO:0000256" key="6">
    <source>
        <dbReference type="ARBA" id="ARBA00023136"/>
    </source>
</evidence>
<organism evidence="11 12">
    <name type="scientific">Ignelater luminosus</name>
    <name type="common">Cucubano</name>
    <name type="synonym">Pyrophorus luminosus</name>
    <dbReference type="NCBI Taxonomy" id="2038154"/>
    <lineage>
        <taxon>Eukaryota</taxon>
        <taxon>Metazoa</taxon>
        <taxon>Ecdysozoa</taxon>
        <taxon>Arthropoda</taxon>
        <taxon>Hexapoda</taxon>
        <taxon>Insecta</taxon>
        <taxon>Pterygota</taxon>
        <taxon>Neoptera</taxon>
        <taxon>Endopterygota</taxon>
        <taxon>Coleoptera</taxon>
        <taxon>Polyphaga</taxon>
        <taxon>Elateriformia</taxon>
        <taxon>Elateroidea</taxon>
        <taxon>Elateridae</taxon>
        <taxon>Agrypninae</taxon>
        <taxon>Pyrophorini</taxon>
        <taxon>Ignelater</taxon>
    </lineage>
</organism>
<dbReference type="Gene3D" id="3.80.10.10">
    <property type="entry name" value="Ribonuclease Inhibitor"/>
    <property type="match status" value="1"/>
</dbReference>
<dbReference type="AlphaFoldDB" id="A0A8K0DAC1"/>
<evidence type="ECO:0000256" key="4">
    <source>
        <dbReference type="ARBA" id="ARBA00022989"/>
    </source>
</evidence>
<feature type="transmembrane region" description="Helical" evidence="9">
    <location>
        <begin position="224"/>
        <end position="250"/>
    </location>
</feature>
<name>A0A8K0DAC1_IGNLU</name>
<dbReference type="InterPro" id="IPR032675">
    <property type="entry name" value="LRR_dom_sf"/>
</dbReference>
<dbReference type="GO" id="GO:0005886">
    <property type="term" value="C:plasma membrane"/>
    <property type="evidence" value="ECO:0007669"/>
    <property type="project" value="UniProtKB-SubCell"/>
</dbReference>
<dbReference type="GO" id="GO:0008528">
    <property type="term" value="F:G protein-coupled peptide receptor activity"/>
    <property type="evidence" value="ECO:0007669"/>
    <property type="project" value="TreeGrafter"/>
</dbReference>
<keyword evidence="3 9" id="KW-0812">Transmembrane</keyword>
<evidence type="ECO:0000256" key="9">
    <source>
        <dbReference type="SAM" id="Phobius"/>
    </source>
</evidence>
<dbReference type="EMBL" id="VTPC01001309">
    <property type="protein sequence ID" value="KAF2902408.1"/>
    <property type="molecule type" value="Genomic_DNA"/>
</dbReference>
<feature type="non-terminal residue" evidence="11">
    <location>
        <position position="299"/>
    </location>
</feature>
<keyword evidence="12" id="KW-1185">Reference proteome</keyword>
<dbReference type="GO" id="GO:0007189">
    <property type="term" value="P:adenylate cyclase-activating G protein-coupled receptor signaling pathway"/>
    <property type="evidence" value="ECO:0007669"/>
    <property type="project" value="TreeGrafter"/>
</dbReference>